<dbReference type="EMBL" id="JAUTXT010000011">
    <property type="protein sequence ID" value="KAK3676211.1"/>
    <property type="molecule type" value="Genomic_DNA"/>
</dbReference>
<evidence type="ECO:0000259" key="1">
    <source>
        <dbReference type="Pfam" id="PF09830"/>
    </source>
</evidence>
<evidence type="ECO:0000313" key="4">
    <source>
        <dbReference type="Proteomes" id="UP001274830"/>
    </source>
</evidence>
<dbReference type="AlphaFoldDB" id="A0AAE1C308"/>
<feature type="domain" description="Ap4A phosphorylase 1/2 N-terminal" evidence="2">
    <location>
        <begin position="42"/>
        <end position="150"/>
    </location>
</feature>
<dbReference type="Gene3D" id="3.30.428.70">
    <property type="match status" value="1"/>
</dbReference>
<accession>A0AAE1C308</accession>
<sequence>MAVELRALLRFDNLVAKGALLWHDAPPRNVAAVPFDFEFRIAKCLSHKPMDPVNAKRKTAFEDSDPDFVVLEQVGARYRLILNKYCVVRPQFVLHTQCLKPQTALLDFDDIHAAWTALDHLGENYVAIYNGGKDAGASIGHKHLQILPRPSSFGLDFLIMKYLRCEADNKDEKNGISRSARQLKLATLLSEVPYQLGVRGLSDGIDSSTVHNTYNELQEKLSLDHDSPNNLILTRDYIMLIPRHRAHIDQISGYIANAAAMMGMVWVQSENLFEGWLQYGPMRVLNAQTRPRNGAQGVP</sequence>
<proteinExistence type="predicted"/>
<dbReference type="PANTHER" id="PTHR38420">
    <property type="entry name" value="AP-4-A PHOSPHORYLASE II"/>
    <property type="match status" value="1"/>
</dbReference>
<name>A0AAE1C308_9PEZI</name>
<comment type="caution">
    <text evidence="3">The sequence shown here is derived from an EMBL/GenBank/DDBJ whole genome shotgun (WGS) entry which is preliminary data.</text>
</comment>
<dbReference type="GO" id="GO:0003877">
    <property type="term" value="F:ATP:ADP adenylyltransferase activity"/>
    <property type="evidence" value="ECO:0007669"/>
    <property type="project" value="InterPro"/>
</dbReference>
<dbReference type="Proteomes" id="UP001274830">
    <property type="component" value="Unassembled WGS sequence"/>
</dbReference>
<dbReference type="Pfam" id="PF09830">
    <property type="entry name" value="ATP_transf"/>
    <property type="match status" value="1"/>
</dbReference>
<keyword evidence="4" id="KW-1185">Reference proteome</keyword>
<protein>
    <submittedName>
        <fullName evidence="3">Uncharacterized protein</fullName>
    </submittedName>
</protein>
<dbReference type="Pfam" id="PF19327">
    <property type="entry name" value="Ap4A_phos_N"/>
    <property type="match status" value="1"/>
</dbReference>
<dbReference type="InterPro" id="IPR045759">
    <property type="entry name" value="Ap4A_phos1/2_N"/>
</dbReference>
<evidence type="ECO:0000259" key="2">
    <source>
        <dbReference type="Pfam" id="PF19327"/>
    </source>
</evidence>
<dbReference type="GO" id="GO:0005524">
    <property type="term" value="F:ATP binding"/>
    <property type="evidence" value="ECO:0007669"/>
    <property type="project" value="InterPro"/>
</dbReference>
<dbReference type="InterPro" id="IPR009163">
    <property type="entry name" value="Ap4A_phos1/2"/>
</dbReference>
<reference evidence="3" key="1">
    <citation type="submission" date="2023-07" db="EMBL/GenBank/DDBJ databases">
        <title>Black Yeasts Isolated from many extreme environments.</title>
        <authorList>
            <person name="Coleine C."/>
            <person name="Stajich J.E."/>
            <person name="Selbmann L."/>
        </authorList>
    </citation>
    <scope>NUCLEOTIDE SEQUENCE</scope>
    <source>
        <strain evidence="3">CCFEE 5485</strain>
    </source>
</reference>
<feature type="domain" description="ATP adenylyltransferase C-terminal" evidence="1">
    <location>
        <begin position="191"/>
        <end position="287"/>
    </location>
</feature>
<evidence type="ECO:0000313" key="3">
    <source>
        <dbReference type="EMBL" id="KAK3676211.1"/>
    </source>
</evidence>
<dbReference type="PANTHER" id="PTHR38420:SF1">
    <property type="entry name" value="PUTATIVE (AFU_ORTHOLOGUE AFUA_5G14690)-RELATED"/>
    <property type="match status" value="1"/>
</dbReference>
<dbReference type="SUPFAM" id="SSF54197">
    <property type="entry name" value="HIT-like"/>
    <property type="match status" value="1"/>
</dbReference>
<dbReference type="GO" id="GO:0009117">
    <property type="term" value="P:nucleotide metabolic process"/>
    <property type="evidence" value="ECO:0007669"/>
    <property type="project" value="InterPro"/>
</dbReference>
<organism evidence="3 4">
    <name type="scientific">Recurvomyces mirabilis</name>
    <dbReference type="NCBI Taxonomy" id="574656"/>
    <lineage>
        <taxon>Eukaryota</taxon>
        <taxon>Fungi</taxon>
        <taxon>Dikarya</taxon>
        <taxon>Ascomycota</taxon>
        <taxon>Pezizomycotina</taxon>
        <taxon>Dothideomycetes</taxon>
        <taxon>Dothideomycetidae</taxon>
        <taxon>Mycosphaerellales</taxon>
        <taxon>Teratosphaeriaceae</taxon>
        <taxon>Recurvomyces</taxon>
    </lineage>
</organism>
<dbReference type="InterPro" id="IPR036265">
    <property type="entry name" value="HIT-like_sf"/>
</dbReference>
<dbReference type="InterPro" id="IPR019200">
    <property type="entry name" value="ATP_adenylylTrfase_C"/>
</dbReference>
<dbReference type="InterPro" id="IPR043171">
    <property type="entry name" value="Ap4A_phos1/2-like"/>
</dbReference>
<gene>
    <name evidence="3" type="ORF">LTR78_003961</name>
</gene>